<reference evidence="1" key="1">
    <citation type="submission" date="2020-04" db="EMBL/GenBank/DDBJ databases">
        <authorList>
            <person name="Chiriac C."/>
            <person name="Salcher M."/>
            <person name="Ghai R."/>
            <person name="Kavagutti S V."/>
        </authorList>
    </citation>
    <scope>NUCLEOTIDE SEQUENCE</scope>
</reference>
<accession>A0A6J5MUW4</accession>
<dbReference type="EMBL" id="LR796512">
    <property type="protein sequence ID" value="CAB4148720.1"/>
    <property type="molecule type" value="Genomic_DNA"/>
</dbReference>
<evidence type="ECO:0000313" key="1">
    <source>
        <dbReference type="EMBL" id="CAB4148720.1"/>
    </source>
</evidence>
<protein>
    <submittedName>
        <fullName evidence="1">Uncharacterized protein</fullName>
    </submittedName>
</protein>
<organism evidence="1">
    <name type="scientific">uncultured Caudovirales phage</name>
    <dbReference type="NCBI Taxonomy" id="2100421"/>
    <lineage>
        <taxon>Viruses</taxon>
        <taxon>Duplodnaviria</taxon>
        <taxon>Heunggongvirae</taxon>
        <taxon>Uroviricota</taxon>
        <taxon>Caudoviricetes</taxon>
        <taxon>Peduoviridae</taxon>
        <taxon>Maltschvirus</taxon>
        <taxon>Maltschvirus maltsch</taxon>
    </lineage>
</organism>
<sequence>MNLKTVDKNFEEIKEGFYLNGYVDGAKAQAKIMHNDEEVMTILYCFHYDLVNSNIDTKEEWFEQFKKQIIK</sequence>
<gene>
    <name evidence="1" type="ORF">UFOVP531_20</name>
</gene>
<proteinExistence type="predicted"/>
<name>A0A6J5MUW4_9CAUD</name>